<reference evidence="5" key="1">
    <citation type="journal article" date="2019" name="Int. J. Syst. Evol. Microbiol.">
        <title>The Global Catalogue of Microorganisms (GCM) 10K type strain sequencing project: providing services to taxonomists for standard genome sequencing and annotation.</title>
        <authorList>
            <consortium name="The Broad Institute Genomics Platform"/>
            <consortium name="The Broad Institute Genome Sequencing Center for Infectious Disease"/>
            <person name="Wu L."/>
            <person name="Ma J."/>
        </authorList>
    </citation>
    <scope>NUCLEOTIDE SEQUENCE [LARGE SCALE GENOMIC DNA]</scope>
    <source>
        <strain evidence="5">CCUG 62982</strain>
    </source>
</reference>
<evidence type="ECO:0000313" key="5">
    <source>
        <dbReference type="Proteomes" id="UP001596977"/>
    </source>
</evidence>
<evidence type="ECO:0000256" key="2">
    <source>
        <dbReference type="ARBA" id="ARBA00023315"/>
    </source>
</evidence>
<feature type="domain" description="N-acetyltransferase" evidence="3">
    <location>
        <begin position="100"/>
        <end position="227"/>
    </location>
</feature>
<keyword evidence="2" id="KW-0012">Acyltransferase</keyword>
<organism evidence="4 5">
    <name type="scientific">Sphingomonas canadensis</name>
    <dbReference type="NCBI Taxonomy" id="1219257"/>
    <lineage>
        <taxon>Bacteria</taxon>
        <taxon>Pseudomonadati</taxon>
        <taxon>Pseudomonadota</taxon>
        <taxon>Alphaproteobacteria</taxon>
        <taxon>Sphingomonadales</taxon>
        <taxon>Sphingomonadaceae</taxon>
        <taxon>Sphingomonas</taxon>
    </lineage>
</organism>
<dbReference type="RefSeq" id="WP_264945561.1">
    <property type="nucleotide sequence ID" value="NZ_JAPDRA010000009.1"/>
</dbReference>
<name>A0ABW3HAU5_9SPHN</name>
<dbReference type="CDD" id="cd04301">
    <property type="entry name" value="NAT_SF"/>
    <property type="match status" value="1"/>
</dbReference>
<dbReference type="SUPFAM" id="SSF55729">
    <property type="entry name" value="Acyl-CoA N-acyltransferases (Nat)"/>
    <property type="match status" value="1"/>
</dbReference>
<evidence type="ECO:0000259" key="3">
    <source>
        <dbReference type="PROSITE" id="PS51186"/>
    </source>
</evidence>
<dbReference type="InterPro" id="IPR050680">
    <property type="entry name" value="YpeA/RimI_acetyltransf"/>
</dbReference>
<dbReference type="PANTHER" id="PTHR43420">
    <property type="entry name" value="ACETYLTRANSFERASE"/>
    <property type="match status" value="1"/>
</dbReference>
<evidence type="ECO:0000256" key="1">
    <source>
        <dbReference type="ARBA" id="ARBA00022679"/>
    </source>
</evidence>
<dbReference type="PROSITE" id="PS51186">
    <property type="entry name" value="GNAT"/>
    <property type="match status" value="1"/>
</dbReference>
<dbReference type="InterPro" id="IPR016181">
    <property type="entry name" value="Acyl_CoA_acyltransferase"/>
</dbReference>
<dbReference type="InterPro" id="IPR013653">
    <property type="entry name" value="GCN5-like_dom"/>
</dbReference>
<accession>A0ABW3HAU5</accession>
<keyword evidence="5" id="KW-1185">Reference proteome</keyword>
<sequence length="227" mass="23753">MTGHPLDRPAWSALTGRQSPLAEGGPLAVRMRRDHGLFGAAADGSAASQAALAALMPEEGELWLVESGPVPPLPGTVVARAAMLHQMTLAELTPAPPPAFAIAPLGEGDAAEMFALAMLTRPGPYAACTHRLGDFHGVRVDGRLVAMAGERLKPAGFTEVSGVCTHPDWRGRGYAGALMRRVIAGILARGETPFLHSYASNAGAIALYESLGFRFRAEILATVLVRG</sequence>
<dbReference type="PANTHER" id="PTHR43420:SF3">
    <property type="entry name" value="N-ACETYLTRANSFERASE DOMAIN-CONTAINING PROTEIN"/>
    <property type="match status" value="1"/>
</dbReference>
<dbReference type="EMBL" id="JBHTJG010000009">
    <property type="protein sequence ID" value="MFD0947815.1"/>
    <property type="molecule type" value="Genomic_DNA"/>
</dbReference>
<proteinExistence type="predicted"/>
<gene>
    <name evidence="4" type="ORF">ACFQ1E_15845</name>
</gene>
<dbReference type="Pfam" id="PF08445">
    <property type="entry name" value="FR47"/>
    <property type="match status" value="1"/>
</dbReference>
<dbReference type="Proteomes" id="UP001596977">
    <property type="component" value="Unassembled WGS sequence"/>
</dbReference>
<dbReference type="Gene3D" id="3.40.630.30">
    <property type="match status" value="1"/>
</dbReference>
<dbReference type="InterPro" id="IPR000182">
    <property type="entry name" value="GNAT_dom"/>
</dbReference>
<protein>
    <submittedName>
        <fullName evidence="4">GNAT family N-acetyltransferase</fullName>
    </submittedName>
</protein>
<evidence type="ECO:0000313" key="4">
    <source>
        <dbReference type="EMBL" id="MFD0947815.1"/>
    </source>
</evidence>
<keyword evidence="1" id="KW-0808">Transferase</keyword>
<comment type="caution">
    <text evidence="4">The sequence shown here is derived from an EMBL/GenBank/DDBJ whole genome shotgun (WGS) entry which is preliminary data.</text>
</comment>